<keyword evidence="2" id="KW-1185">Reference proteome</keyword>
<proteinExistence type="predicted"/>
<dbReference type="EMBL" id="CAJNJA010015887">
    <property type="protein sequence ID" value="CAE7370200.1"/>
    <property type="molecule type" value="Genomic_DNA"/>
</dbReference>
<reference evidence="1" key="1">
    <citation type="submission" date="2021-02" db="EMBL/GenBank/DDBJ databases">
        <authorList>
            <person name="Dougan E. K."/>
            <person name="Rhodes N."/>
            <person name="Thang M."/>
            <person name="Chan C."/>
        </authorList>
    </citation>
    <scope>NUCLEOTIDE SEQUENCE</scope>
</reference>
<accession>A0A812Q0U4</accession>
<evidence type="ECO:0000313" key="1">
    <source>
        <dbReference type="EMBL" id="CAE7370200.1"/>
    </source>
</evidence>
<sequence length="180" mass="19279">MTASRVKNAKVFGVMSARMSDQTKPKSHVSCAQTLAKVTAISVSTKEELNIASARVPTAGTAVVDVTLSTVRNAVLACATAVVVTTSAGMRMTEDAACRSLWSPALWHSCWFHLLGRQLCLFRRAGHHVTCPSLKRQSLFVLLECAGILSLVAAGPFRVNSELVLSPARLHYHATSSCLV</sequence>
<organism evidence="1 2">
    <name type="scientific">Symbiodinium necroappetens</name>
    <dbReference type="NCBI Taxonomy" id="1628268"/>
    <lineage>
        <taxon>Eukaryota</taxon>
        <taxon>Sar</taxon>
        <taxon>Alveolata</taxon>
        <taxon>Dinophyceae</taxon>
        <taxon>Suessiales</taxon>
        <taxon>Symbiodiniaceae</taxon>
        <taxon>Symbiodinium</taxon>
    </lineage>
</organism>
<comment type="caution">
    <text evidence="1">The sequence shown here is derived from an EMBL/GenBank/DDBJ whole genome shotgun (WGS) entry which is preliminary data.</text>
</comment>
<dbReference type="Proteomes" id="UP000601435">
    <property type="component" value="Unassembled WGS sequence"/>
</dbReference>
<protein>
    <submittedName>
        <fullName evidence="1">Uncharacterized protein</fullName>
    </submittedName>
</protein>
<gene>
    <name evidence="1" type="ORF">SNEC2469_LOCUS9942</name>
</gene>
<evidence type="ECO:0000313" key="2">
    <source>
        <dbReference type="Proteomes" id="UP000601435"/>
    </source>
</evidence>
<dbReference type="AlphaFoldDB" id="A0A812Q0U4"/>
<name>A0A812Q0U4_9DINO</name>